<reference evidence="10" key="1">
    <citation type="submission" date="2018-06" db="EMBL/GenBank/DDBJ databases">
        <title>Complete genome sequences of Mycoplasma anatis, M. anseris and M. cloacale type strains.</title>
        <authorList>
            <person name="Grozner D."/>
            <person name="Forro B."/>
            <person name="Sulyok K.M."/>
            <person name="Marton S."/>
            <person name="Kreizinger Z."/>
            <person name="Banyai K."/>
            <person name="Gyuranecz M."/>
        </authorList>
    </citation>
    <scope>NUCLEOTIDE SEQUENCE [LARGE SCALE GENOMIC DNA]</scope>
    <source>
        <strain evidence="10">NCTC 10199</strain>
    </source>
</reference>
<dbReference type="GO" id="GO:0005886">
    <property type="term" value="C:plasma membrane"/>
    <property type="evidence" value="ECO:0007669"/>
    <property type="project" value="UniProtKB-SubCell"/>
</dbReference>
<dbReference type="Proteomes" id="UP000249865">
    <property type="component" value="Chromosome"/>
</dbReference>
<evidence type="ECO:0000256" key="5">
    <source>
        <dbReference type="ARBA" id="ARBA00022927"/>
    </source>
</evidence>
<evidence type="ECO:0000256" key="8">
    <source>
        <dbReference type="ARBA" id="ARBA00023136"/>
    </source>
</evidence>
<evidence type="ECO:0000256" key="3">
    <source>
        <dbReference type="ARBA" id="ARBA00022475"/>
    </source>
</evidence>
<dbReference type="InterPro" id="IPR048634">
    <property type="entry name" value="SecD_SecF_C"/>
</dbReference>
<dbReference type="PANTHER" id="PTHR30081">
    <property type="entry name" value="PROTEIN-EXPORT MEMBRANE PROTEIN SEC"/>
    <property type="match status" value="1"/>
</dbReference>
<dbReference type="Gene3D" id="1.20.1640.10">
    <property type="entry name" value="Multidrug efflux transporter AcrB transmembrane domain"/>
    <property type="match status" value="1"/>
</dbReference>
<keyword evidence="10" id="KW-1185">Reference proteome</keyword>
<keyword evidence="5" id="KW-0653">Protein transport</keyword>
<name>A0A2Z4LM37_9BACT</name>
<evidence type="ECO:0000256" key="1">
    <source>
        <dbReference type="ARBA" id="ARBA00004651"/>
    </source>
</evidence>
<dbReference type="KEGG" id="mclo:DK849_01965"/>
<dbReference type="NCBIfam" id="NF046001">
    <property type="entry name" value="SecDF_plasm"/>
    <property type="match status" value="1"/>
</dbReference>
<keyword evidence="7" id="KW-0811">Translocation</keyword>
<dbReference type="EMBL" id="CP030103">
    <property type="protein sequence ID" value="AWX42823.1"/>
    <property type="molecule type" value="Genomic_DNA"/>
</dbReference>
<sequence>MKKTKGISSKFRWFISIFVIVGMILSIIFGSIFFLGPKLNKDNINSNVQASNISLKIKPTTNTNLASQDLPSSKAILNTTKSYIQNKNTLSSIDISLSSNDTVNITSYAHNDDQTKNELINSLVNKPHLTFTDENGNPVFYKGQFLSRLEPGVRKTLNDFMNGDPGDFIPKFVANPATAKNKQGVSNRITLKFSDDGWTEFIKYGYELALMIYYPQYFNNSSPKAYIWINLQEFVNIAKTQYPDEWLAAGENPVNFAYVGNSAKVQEVATGEVDEKGQPIKKEIQPVLKTDTINAAKYLITVSNPFALRTSNVNDSAIYLLNDNKNGYTDEELATAINYGVAPFEYVLQSSYFIETNSTNVNKYLVVFAILFALMSIYLIIRYRLLGFISSLTILFLTFILLVVFTILNIFITPIIGLTILISIIMAFMLIMHHMNVYRKEIMEGSNAVKSISKSTQKSLITSIDSTAILILAIFMSIFISISYSTIIALIFFTSIMISFVASSMLNTYLIRNVVKTESFENKVSWVLYKDNKFYSRIQKMNLINKSKFYTIGFAIFVVLALISFFIISGINKSVYNGLNLSSNLKNGIVYSIIPTNGIKWNLDTTHNIASIISPTISNVQGEINHHLANIKDQSYIIEISKINSSILNDLNTILSSSNIDNFKIIENHITPVNISTDIATASMVLGISTLLMFIYLMIRYSWRAALMMFIKQTFAFILVLLTALATYIEISSHIIDGLLFACLYNAIDSILFSNKIKEEFSKNLNTKNYIYSKEEIKEYFRIAINDLFGEQIMMLLIAALLMSSTTTLMTWLNPTIVLIFGINIIMIVLINLFLVPLIWMQLEIKKNINKQKRINDGYWNSQKVEEQTFIEINDYSI</sequence>
<dbReference type="GO" id="GO:0015031">
    <property type="term" value="P:protein transport"/>
    <property type="evidence" value="ECO:0007669"/>
    <property type="project" value="UniProtKB-KW"/>
</dbReference>
<keyword evidence="2" id="KW-0813">Transport</keyword>
<organism evidence="9 10">
    <name type="scientific">Metamycoplasma cloacale</name>
    <dbReference type="NCBI Taxonomy" id="92401"/>
    <lineage>
        <taxon>Bacteria</taxon>
        <taxon>Bacillati</taxon>
        <taxon>Mycoplasmatota</taxon>
        <taxon>Mycoplasmoidales</taxon>
        <taxon>Metamycoplasmataceae</taxon>
        <taxon>Metamycoplasma</taxon>
    </lineage>
</organism>
<evidence type="ECO:0000256" key="4">
    <source>
        <dbReference type="ARBA" id="ARBA00022692"/>
    </source>
</evidence>
<protein>
    <submittedName>
        <fullName evidence="9">Uncharacterized protein</fullName>
    </submittedName>
</protein>
<dbReference type="AlphaFoldDB" id="A0A2Z4LM37"/>
<proteinExistence type="predicted"/>
<dbReference type="RefSeq" id="WP_029330271.1">
    <property type="nucleotide sequence ID" value="NZ_CP030103.1"/>
</dbReference>
<keyword evidence="6" id="KW-1133">Transmembrane helix</keyword>
<gene>
    <name evidence="9" type="ORF">DK849_01965</name>
</gene>
<dbReference type="InterPro" id="IPR022813">
    <property type="entry name" value="SecD/SecF_arch_bac"/>
</dbReference>
<evidence type="ECO:0000256" key="7">
    <source>
        <dbReference type="ARBA" id="ARBA00023010"/>
    </source>
</evidence>
<evidence type="ECO:0000313" key="10">
    <source>
        <dbReference type="Proteomes" id="UP000249865"/>
    </source>
</evidence>
<evidence type="ECO:0000256" key="6">
    <source>
        <dbReference type="ARBA" id="ARBA00022989"/>
    </source>
</evidence>
<comment type="subcellular location">
    <subcellularLocation>
        <location evidence="1">Cell membrane</location>
        <topology evidence="1">Multi-pass membrane protein</topology>
    </subcellularLocation>
</comment>
<dbReference type="OrthoDB" id="9805019at2"/>
<keyword evidence="4" id="KW-0812">Transmembrane</keyword>
<evidence type="ECO:0000256" key="2">
    <source>
        <dbReference type="ARBA" id="ARBA00022448"/>
    </source>
</evidence>
<evidence type="ECO:0000313" key="9">
    <source>
        <dbReference type="EMBL" id="AWX42823.1"/>
    </source>
</evidence>
<keyword evidence="3" id="KW-1003">Cell membrane</keyword>
<keyword evidence="8" id="KW-0472">Membrane</keyword>
<dbReference type="Pfam" id="PF02355">
    <property type="entry name" value="SecD_SecF_C"/>
    <property type="match status" value="1"/>
</dbReference>
<accession>A0A2Z4LM37</accession>
<dbReference type="SUPFAM" id="SSF82866">
    <property type="entry name" value="Multidrug efflux transporter AcrB transmembrane domain"/>
    <property type="match status" value="2"/>
</dbReference>
<dbReference type="PANTHER" id="PTHR30081:SF8">
    <property type="entry name" value="PROTEIN TRANSLOCASE SUBUNIT SECF"/>
    <property type="match status" value="1"/>
</dbReference>